<keyword evidence="1" id="KW-0472">Membrane</keyword>
<accession>A0A067SXL1</accession>
<dbReference type="Proteomes" id="UP000027222">
    <property type="component" value="Unassembled WGS sequence"/>
</dbReference>
<evidence type="ECO:0000313" key="2">
    <source>
        <dbReference type="EMBL" id="KDR71468.1"/>
    </source>
</evidence>
<feature type="transmembrane region" description="Helical" evidence="1">
    <location>
        <begin position="324"/>
        <end position="348"/>
    </location>
</feature>
<keyword evidence="1" id="KW-0812">Transmembrane</keyword>
<feature type="transmembrane region" description="Helical" evidence="1">
    <location>
        <begin position="281"/>
        <end position="304"/>
    </location>
</feature>
<gene>
    <name evidence="2" type="ORF">GALMADRAFT_253773</name>
</gene>
<evidence type="ECO:0000313" key="3">
    <source>
        <dbReference type="Proteomes" id="UP000027222"/>
    </source>
</evidence>
<feature type="transmembrane region" description="Helical" evidence="1">
    <location>
        <begin position="140"/>
        <end position="164"/>
    </location>
</feature>
<sequence>MASFYEEDPLPNRGYPVTNSHASSTSWHPKISPYRLFIISSGISLSTVKLVSSRNGDMALSTTLEWISGPFLFLLIFGLSAYDSKEDDDIPDGLSWLFKPDCMNIIWHILAVLSIRRPAYTSREIFFISQPYLRHLPLTVYRVLVCLSVISFGLLKATFTYLGFSTAMTWIDWVQAVPFATVLYCLGLYEYNDSNIWPSFFVVDQRGALISLKRSLKYLLSIALSMAWIFYFWYMLSLVWRDPSPFANSTLIHGDGSSKGLLRTQLDRFYDLSCKLILEELLVVFIAGGLAVLFLVLDAATLAISTSGPFRRPFRERFIPIPKFATSFVEWVIMSIITLFVFCVHLSVHLFGILPPITGSHCLQFPVSEVGYTCLWERRCPSVF</sequence>
<feature type="transmembrane region" description="Helical" evidence="1">
    <location>
        <begin position="34"/>
        <end position="52"/>
    </location>
</feature>
<reference evidence="3" key="1">
    <citation type="journal article" date="2014" name="Proc. Natl. Acad. Sci. U.S.A.">
        <title>Extensive sampling of basidiomycete genomes demonstrates inadequacy of the white-rot/brown-rot paradigm for wood decay fungi.</title>
        <authorList>
            <person name="Riley R."/>
            <person name="Salamov A.A."/>
            <person name="Brown D.W."/>
            <person name="Nagy L.G."/>
            <person name="Floudas D."/>
            <person name="Held B.W."/>
            <person name="Levasseur A."/>
            <person name="Lombard V."/>
            <person name="Morin E."/>
            <person name="Otillar R."/>
            <person name="Lindquist E.A."/>
            <person name="Sun H."/>
            <person name="LaButti K.M."/>
            <person name="Schmutz J."/>
            <person name="Jabbour D."/>
            <person name="Luo H."/>
            <person name="Baker S.E."/>
            <person name="Pisabarro A.G."/>
            <person name="Walton J.D."/>
            <person name="Blanchette R.A."/>
            <person name="Henrissat B."/>
            <person name="Martin F."/>
            <person name="Cullen D."/>
            <person name="Hibbett D.S."/>
            <person name="Grigoriev I.V."/>
        </authorList>
    </citation>
    <scope>NUCLEOTIDE SEQUENCE [LARGE SCALE GENOMIC DNA]</scope>
    <source>
        <strain evidence="3">CBS 339.88</strain>
    </source>
</reference>
<organism evidence="2 3">
    <name type="scientific">Galerina marginata (strain CBS 339.88)</name>
    <dbReference type="NCBI Taxonomy" id="685588"/>
    <lineage>
        <taxon>Eukaryota</taxon>
        <taxon>Fungi</taxon>
        <taxon>Dikarya</taxon>
        <taxon>Basidiomycota</taxon>
        <taxon>Agaricomycotina</taxon>
        <taxon>Agaricomycetes</taxon>
        <taxon>Agaricomycetidae</taxon>
        <taxon>Agaricales</taxon>
        <taxon>Agaricineae</taxon>
        <taxon>Strophariaceae</taxon>
        <taxon>Galerina</taxon>
    </lineage>
</organism>
<proteinExistence type="predicted"/>
<dbReference type="EMBL" id="KL142392">
    <property type="protein sequence ID" value="KDR71468.1"/>
    <property type="molecule type" value="Genomic_DNA"/>
</dbReference>
<feature type="transmembrane region" description="Helical" evidence="1">
    <location>
        <begin position="216"/>
        <end position="236"/>
    </location>
</feature>
<keyword evidence="3" id="KW-1185">Reference proteome</keyword>
<dbReference type="OrthoDB" id="3268450at2759"/>
<keyword evidence="1" id="KW-1133">Transmembrane helix</keyword>
<feature type="transmembrane region" description="Helical" evidence="1">
    <location>
        <begin position="64"/>
        <end position="82"/>
    </location>
</feature>
<feature type="transmembrane region" description="Helical" evidence="1">
    <location>
        <begin position="170"/>
        <end position="189"/>
    </location>
</feature>
<dbReference type="AlphaFoldDB" id="A0A067SXL1"/>
<dbReference type="HOGENOM" id="CLU_047589_0_0_1"/>
<protein>
    <submittedName>
        <fullName evidence="2">Uncharacterized protein</fullName>
    </submittedName>
</protein>
<evidence type="ECO:0000256" key="1">
    <source>
        <dbReference type="SAM" id="Phobius"/>
    </source>
</evidence>
<name>A0A067SXL1_GALM3</name>